<evidence type="ECO:0008006" key="4">
    <source>
        <dbReference type="Google" id="ProtNLM"/>
    </source>
</evidence>
<gene>
    <name evidence="2" type="ORF">CS022_18535</name>
</gene>
<feature type="signal peptide" evidence="1">
    <location>
        <begin position="1"/>
        <end position="23"/>
    </location>
</feature>
<name>A0A4Q0YMC2_9GAMM</name>
<reference evidence="2 3" key="1">
    <citation type="submission" date="2017-10" db="EMBL/GenBank/DDBJ databases">
        <title>Nyctiphanis sp. nov., isolated from the stomach of the euphausiid Nyctiphanes simplex (Hansen, 1911) in the Gulf of California.</title>
        <authorList>
            <person name="Gomez-Gil B."/>
            <person name="Aguilar-Mendez M."/>
            <person name="Lopez-Cortes A."/>
            <person name="Gomez-Gutierrez J."/>
            <person name="Roque A."/>
            <person name="Lang E."/>
            <person name="Gonzalez-Castillo A."/>
        </authorList>
    </citation>
    <scope>NUCLEOTIDE SEQUENCE [LARGE SCALE GENOMIC DNA]</scope>
    <source>
        <strain evidence="2 3">CAIM 600</strain>
    </source>
</reference>
<dbReference type="Proteomes" id="UP000290287">
    <property type="component" value="Unassembled WGS sequence"/>
</dbReference>
<dbReference type="PROSITE" id="PS51257">
    <property type="entry name" value="PROKAR_LIPOPROTEIN"/>
    <property type="match status" value="1"/>
</dbReference>
<sequence length="183" mass="19842">MKKVLILAAVGGVLAGCASQSLAPASGKAAFALPVDIKTVNADFACSRTSLFLQSVNFPGLDPIEVKFRPKKGMEYALFDNIKPGNYDIVKSRCYPASGWSFTTQNGGSNYLDAEQDIRVSLKPNKITMARTAYVGYTKANVYSTDGGTEFNIKMIDAEQSWTDKAIDALKSEQELTGWTVGY</sequence>
<evidence type="ECO:0000313" key="3">
    <source>
        <dbReference type="Proteomes" id="UP000290287"/>
    </source>
</evidence>
<dbReference type="OrthoDB" id="5865890at2"/>
<organism evidence="2 3">
    <name type="scientific">Veronia nyctiphanis</name>
    <dbReference type="NCBI Taxonomy" id="1278244"/>
    <lineage>
        <taxon>Bacteria</taxon>
        <taxon>Pseudomonadati</taxon>
        <taxon>Pseudomonadota</taxon>
        <taxon>Gammaproteobacteria</taxon>
        <taxon>Vibrionales</taxon>
        <taxon>Vibrionaceae</taxon>
        <taxon>Veronia</taxon>
    </lineage>
</organism>
<dbReference type="RefSeq" id="WP_129123488.1">
    <property type="nucleotide sequence ID" value="NZ_PEIB01000028.1"/>
</dbReference>
<accession>A0A4Q0YMC2</accession>
<comment type="caution">
    <text evidence="2">The sequence shown here is derived from an EMBL/GenBank/DDBJ whole genome shotgun (WGS) entry which is preliminary data.</text>
</comment>
<dbReference type="AlphaFoldDB" id="A0A4Q0YMC2"/>
<keyword evidence="3" id="KW-1185">Reference proteome</keyword>
<protein>
    <recommendedName>
        <fullName evidence="4">DUF2846 domain-containing protein</fullName>
    </recommendedName>
</protein>
<evidence type="ECO:0000313" key="2">
    <source>
        <dbReference type="EMBL" id="RXJ71997.1"/>
    </source>
</evidence>
<feature type="chain" id="PRO_5020456539" description="DUF2846 domain-containing protein" evidence="1">
    <location>
        <begin position="24"/>
        <end position="183"/>
    </location>
</feature>
<keyword evidence="1" id="KW-0732">Signal</keyword>
<evidence type="ECO:0000256" key="1">
    <source>
        <dbReference type="SAM" id="SignalP"/>
    </source>
</evidence>
<proteinExistence type="predicted"/>
<dbReference type="EMBL" id="PEIB01000028">
    <property type="protein sequence ID" value="RXJ71997.1"/>
    <property type="molecule type" value="Genomic_DNA"/>
</dbReference>